<name>A0A8S1MWQ9_PARPR</name>
<feature type="region of interest" description="Disordered" evidence="1">
    <location>
        <begin position="1"/>
        <end position="59"/>
    </location>
</feature>
<comment type="caution">
    <text evidence="2">The sequence shown here is derived from an EMBL/GenBank/DDBJ whole genome shotgun (WGS) entry which is preliminary data.</text>
</comment>
<evidence type="ECO:0000313" key="3">
    <source>
        <dbReference type="Proteomes" id="UP000688137"/>
    </source>
</evidence>
<dbReference type="OMA" id="MKVEFQD"/>
<organism evidence="2 3">
    <name type="scientific">Paramecium primaurelia</name>
    <dbReference type="NCBI Taxonomy" id="5886"/>
    <lineage>
        <taxon>Eukaryota</taxon>
        <taxon>Sar</taxon>
        <taxon>Alveolata</taxon>
        <taxon>Ciliophora</taxon>
        <taxon>Intramacronucleata</taxon>
        <taxon>Oligohymenophorea</taxon>
        <taxon>Peniculida</taxon>
        <taxon>Parameciidae</taxon>
        <taxon>Paramecium</taxon>
    </lineage>
</organism>
<reference evidence="2" key="1">
    <citation type="submission" date="2021-01" db="EMBL/GenBank/DDBJ databases">
        <authorList>
            <consortium name="Genoscope - CEA"/>
            <person name="William W."/>
        </authorList>
    </citation>
    <scope>NUCLEOTIDE SEQUENCE</scope>
</reference>
<feature type="compositionally biased region" description="Polar residues" evidence="1">
    <location>
        <begin position="94"/>
        <end position="136"/>
    </location>
</feature>
<proteinExistence type="predicted"/>
<feature type="compositionally biased region" description="Low complexity" evidence="1">
    <location>
        <begin position="76"/>
        <end position="92"/>
    </location>
</feature>
<evidence type="ECO:0000313" key="2">
    <source>
        <dbReference type="EMBL" id="CAD8081503.1"/>
    </source>
</evidence>
<accession>A0A8S1MWQ9</accession>
<gene>
    <name evidence="2" type="ORF">PPRIM_AZ9-3.1.T0660028</name>
</gene>
<sequence>MNSNSKSIYKNVEFQDEPYSTNNKFAVYVPKQEIPKQHEPQQMYSNSQQLQSQQKQLKVEFQDEQENRNIQNQIEQQQFEQEQQQQQSQRNQPRVETQNQRNVTQNRYRLSNQTPKTAQGKQQHKFYSSTPSQSIQKQRTLQQFKDSLYFDERINKVPKSTIRNQIIDSIVSDADLLLQRRELMTSIYKLKQLNLLKNKEFAVNRLPGVGKSSFVYNDYHTKSTNNGYSRNFGGVFYTR</sequence>
<feature type="region of interest" description="Disordered" evidence="1">
    <location>
        <begin position="76"/>
        <end position="136"/>
    </location>
</feature>
<dbReference type="EMBL" id="CAJJDM010000068">
    <property type="protein sequence ID" value="CAD8081503.1"/>
    <property type="molecule type" value="Genomic_DNA"/>
</dbReference>
<dbReference type="AlphaFoldDB" id="A0A8S1MWQ9"/>
<evidence type="ECO:0000256" key="1">
    <source>
        <dbReference type="SAM" id="MobiDB-lite"/>
    </source>
</evidence>
<keyword evidence="3" id="KW-1185">Reference proteome</keyword>
<feature type="compositionally biased region" description="Low complexity" evidence="1">
    <location>
        <begin position="47"/>
        <end position="56"/>
    </location>
</feature>
<protein>
    <submittedName>
        <fullName evidence="2">Uncharacterized protein</fullName>
    </submittedName>
</protein>
<dbReference type="Proteomes" id="UP000688137">
    <property type="component" value="Unassembled WGS sequence"/>
</dbReference>